<proteinExistence type="predicted"/>
<reference evidence="5 6" key="1">
    <citation type="submission" date="2021-07" db="EMBL/GenBank/DDBJ databases">
        <authorList>
            <consortium name="Genoscope - CEA"/>
            <person name="William W."/>
        </authorList>
    </citation>
    <scope>NUCLEOTIDE SEQUENCE [LARGE SCALE GENOMIC DNA]</scope>
</reference>
<dbReference type="SMART" id="SM01178">
    <property type="entry name" value="DUF4217"/>
    <property type="match status" value="1"/>
</dbReference>
<feature type="region of interest" description="Disordered" evidence="3">
    <location>
        <begin position="151"/>
        <end position="182"/>
    </location>
</feature>
<accession>A0A8D9H709</accession>
<dbReference type="GO" id="GO:0004386">
    <property type="term" value="F:helicase activity"/>
    <property type="evidence" value="ECO:0007669"/>
    <property type="project" value="UniProtKB-KW"/>
</dbReference>
<keyword evidence="2" id="KW-0547">Nucleotide-binding</keyword>
<evidence type="ECO:0000259" key="4">
    <source>
        <dbReference type="SMART" id="SM01178"/>
    </source>
</evidence>
<evidence type="ECO:0000256" key="3">
    <source>
        <dbReference type="SAM" id="MobiDB-lite"/>
    </source>
</evidence>
<dbReference type="AlphaFoldDB" id="A0A8D9H709"/>
<name>A0A8D9H709_BRACM</name>
<dbReference type="Gene3D" id="3.40.50.300">
    <property type="entry name" value="P-loop containing nucleotide triphosphate hydrolases"/>
    <property type="match status" value="1"/>
</dbReference>
<feature type="domain" description="ATP-dependent rRNA helicase SPB4-like C-terminal extension" evidence="4">
    <location>
        <begin position="78"/>
        <end position="142"/>
    </location>
</feature>
<dbReference type="InterPro" id="IPR025313">
    <property type="entry name" value="SPB4-like_CTE"/>
</dbReference>
<keyword evidence="1" id="KW-0378">Hydrolase</keyword>
<dbReference type="Proteomes" id="UP000694005">
    <property type="component" value="Chromosome A02"/>
</dbReference>
<evidence type="ECO:0000256" key="1">
    <source>
        <dbReference type="ARBA" id="ARBA00022801"/>
    </source>
</evidence>
<dbReference type="Gramene" id="A02p16080.2_BraZ1">
    <property type="protein sequence ID" value="A02p16080.2_BraZ1.CDS"/>
    <property type="gene ID" value="A02g16080.2_BraZ1"/>
</dbReference>
<sequence length="212" mass="24647">MLETRHWLCLQRQQAVFFCAQMSLHVDLIFQAAITTARCGRQGRSIVFLMLKEKDYVEFMRLRKVPLQKRKSSENSSDVIPIIRSVAMEDRAVWEKGKTAFVSFIRAYKKLNQIKSVFIWRELEVGKLAMGYGLLHLPSISEVKQHRLYSDGTNLGRNKDSKTYKKGKRNGKKKKREGKARKARKMLLLLMIPTKKLTGKQRQTVQTAEDED</sequence>
<dbReference type="GO" id="GO:0016787">
    <property type="term" value="F:hydrolase activity"/>
    <property type="evidence" value="ECO:0007669"/>
    <property type="project" value="UniProtKB-KW"/>
</dbReference>
<keyword evidence="2" id="KW-0067">ATP-binding</keyword>
<keyword evidence="2" id="KW-0347">Helicase</keyword>
<dbReference type="Pfam" id="PF13959">
    <property type="entry name" value="CTE_SPB4"/>
    <property type="match status" value="1"/>
</dbReference>
<dbReference type="InterPro" id="IPR027417">
    <property type="entry name" value="P-loop_NTPase"/>
</dbReference>
<dbReference type="EMBL" id="LS974618">
    <property type="protein sequence ID" value="CAG7892656.1"/>
    <property type="molecule type" value="Genomic_DNA"/>
</dbReference>
<gene>
    <name evidence="5" type="ORF">BRAPAZ1V2_A02P16080.2</name>
</gene>
<protein>
    <recommendedName>
        <fullName evidence="4">ATP-dependent rRNA helicase SPB4-like C-terminal extension domain-containing protein</fullName>
    </recommendedName>
</protein>
<evidence type="ECO:0000256" key="2">
    <source>
        <dbReference type="ARBA" id="ARBA00022806"/>
    </source>
</evidence>
<evidence type="ECO:0000313" key="6">
    <source>
        <dbReference type="Proteomes" id="UP000694005"/>
    </source>
</evidence>
<organism evidence="5 6">
    <name type="scientific">Brassica campestris</name>
    <name type="common">Field mustard</name>
    <dbReference type="NCBI Taxonomy" id="3711"/>
    <lineage>
        <taxon>Eukaryota</taxon>
        <taxon>Viridiplantae</taxon>
        <taxon>Streptophyta</taxon>
        <taxon>Embryophyta</taxon>
        <taxon>Tracheophyta</taxon>
        <taxon>Spermatophyta</taxon>
        <taxon>Magnoliopsida</taxon>
        <taxon>eudicotyledons</taxon>
        <taxon>Gunneridae</taxon>
        <taxon>Pentapetalae</taxon>
        <taxon>rosids</taxon>
        <taxon>malvids</taxon>
        <taxon>Brassicales</taxon>
        <taxon>Brassicaceae</taxon>
        <taxon>Brassiceae</taxon>
        <taxon>Brassica</taxon>
    </lineage>
</organism>
<evidence type="ECO:0000313" key="5">
    <source>
        <dbReference type="EMBL" id="CAG7892656.1"/>
    </source>
</evidence>
<feature type="compositionally biased region" description="Basic residues" evidence="3">
    <location>
        <begin position="164"/>
        <end position="182"/>
    </location>
</feature>